<dbReference type="RefSeq" id="WP_211466970.1">
    <property type="nucleotide sequence ID" value="NZ_JAGSXH010000025.1"/>
</dbReference>
<keyword evidence="3" id="KW-0808">Transferase</keyword>
<keyword evidence="2" id="KW-0328">Glycosyltransferase</keyword>
<evidence type="ECO:0000313" key="5">
    <source>
        <dbReference type="EMBL" id="MBS2963350.1"/>
    </source>
</evidence>
<dbReference type="AlphaFoldDB" id="A0A8J7WM68"/>
<dbReference type="InterPro" id="IPR009695">
    <property type="entry name" value="Diacylglyc_glucosyltr_N"/>
</dbReference>
<dbReference type="PANTHER" id="PTHR43025:SF3">
    <property type="entry name" value="MONOGALACTOSYLDIACYLGLYCEROL SYNTHASE 1, CHLOROPLASTIC"/>
    <property type="match status" value="1"/>
</dbReference>
<name>A0A8J7WM68_9ACTN</name>
<accession>A0A8J7WM68</accession>
<dbReference type="PANTHER" id="PTHR43025">
    <property type="entry name" value="MONOGALACTOSYLDIACYLGLYCEROL SYNTHASE"/>
    <property type="match status" value="1"/>
</dbReference>
<feature type="domain" description="Diacylglycerol glucosyltransferase N-terminal" evidence="4">
    <location>
        <begin position="15"/>
        <end position="164"/>
    </location>
</feature>
<evidence type="ECO:0000313" key="6">
    <source>
        <dbReference type="Proteomes" id="UP000677913"/>
    </source>
</evidence>
<sequence>MDSVLILDAAMGAGHRVVAEELASRLRAGGHRAHRADILELLPPGVGGVLRGFYRTAVRRAPWLYDGIYAAFFQSERGPRSTPLAALAASGVREAVDACEADLVVPVFHLAAQVTGRMRVRGELAAPTAVLATDFAVHRQWLHPGNDIYLCVSADAAEQVREGIGRPAYAPGPVVPQRFHRAAATGGGRWAGMLRRAGDGRIPVLISTGSWGVARGLVRTARALRRDGYLPLVLCGRDQRVRAQMARIPGVFACGWVEDIEALMAASGALIDNAAGQTAVQALAAGLPVIGYRPIAGHGRAGVLRMARLGVTDYAADRDQLLDALARLTRPGRLREERVRAGRSLFAADAAEEIRRLGAQR</sequence>
<dbReference type="Pfam" id="PF06925">
    <property type="entry name" value="MGDG_synth"/>
    <property type="match status" value="1"/>
</dbReference>
<evidence type="ECO:0000256" key="2">
    <source>
        <dbReference type="ARBA" id="ARBA00022676"/>
    </source>
</evidence>
<dbReference type="InterPro" id="IPR050519">
    <property type="entry name" value="Glycosyltransf_28_UgtP"/>
</dbReference>
<evidence type="ECO:0000259" key="4">
    <source>
        <dbReference type="Pfam" id="PF06925"/>
    </source>
</evidence>
<evidence type="ECO:0000256" key="1">
    <source>
        <dbReference type="ARBA" id="ARBA00006962"/>
    </source>
</evidence>
<reference evidence="5" key="1">
    <citation type="submission" date="2021-04" db="EMBL/GenBank/DDBJ databases">
        <title>Genome based classification of Actinospica acidithermotolerans sp. nov., an actinobacterium isolated from an Indonesian hot spring.</title>
        <authorList>
            <person name="Kusuma A.B."/>
            <person name="Putra K.E."/>
            <person name="Nafisah S."/>
            <person name="Loh J."/>
            <person name="Nouioui I."/>
            <person name="Goodfellow M."/>
        </authorList>
    </citation>
    <scope>NUCLEOTIDE SEQUENCE</scope>
    <source>
        <strain evidence="5">DSM 45618</strain>
    </source>
</reference>
<evidence type="ECO:0000256" key="3">
    <source>
        <dbReference type="ARBA" id="ARBA00022679"/>
    </source>
</evidence>
<dbReference type="SUPFAM" id="SSF53756">
    <property type="entry name" value="UDP-Glycosyltransferase/glycogen phosphorylase"/>
    <property type="match status" value="1"/>
</dbReference>
<proteinExistence type="inferred from homology"/>
<dbReference type="GO" id="GO:0016020">
    <property type="term" value="C:membrane"/>
    <property type="evidence" value="ECO:0007669"/>
    <property type="project" value="GOC"/>
</dbReference>
<dbReference type="GO" id="GO:0009247">
    <property type="term" value="P:glycolipid biosynthetic process"/>
    <property type="evidence" value="ECO:0007669"/>
    <property type="project" value="InterPro"/>
</dbReference>
<dbReference type="GO" id="GO:0016758">
    <property type="term" value="F:hexosyltransferase activity"/>
    <property type="evidence" value="ECO:0007669"/>
    <property type="project" value="InterPro"/>
</dbReference>
<dbReference type="EMBL" id="JAGSXH010000025">
    <property type="protein sequence ID" value="MBS2963350.1"/>
    <property type="molecule type" value="Genomic_DNA"/>
</dbReference>
<comment type="caution">
    <text evidence="5">The sequence shown here is derived from an EMBL/GenBank/DDBJ whole genome shotgun (WGS) entry which is preliminary data.</text>
</comment>
<organism evidence="5 6">
    <name type="scientific">Actinocrinis puniceicyclus</name>
    <dbReference type="NCBI Taxonomy" id="977794"/>
    <lineage>
        <taxon>Bacteria</taxon>
        <taxon>Bacillati</taxon>
        <taxon>Actinomycetota</taxon>
        <taxon>Actinomycetes</taxon>
        <taxon>Catenulisporales</taxon>
        <taxon>Actinospicaceae</taxon>
        <taxon>Actinocrinis</taxon>
    </lineage>
</organism>
<keyword evidence="6" id="KW-1185">Reference proteome</keyword>
<protein>
    <recommendedName>
        <fullName evidence="4">Diacylglycerol glucosyltransferase N-terminal domain-containing protein</fullName>
    </recommendedName>
</protein>
<gene>
    <name evidence="5" type="ORF">KGA66_09860</name>
</gene>
<dbReference type="Gene3D" id="3.40.50.2000">
    <property type="entry name" value="Glycogen Phosphorylase B"/>
    <property type="match status" value="1"/>
</dbReference>
<dbReference type="Proteomes" id="UP000677913">
    <property type="component" value="Unassembled WGS sequence"/>
</dbReference>
<comment type="similarity">
    <text evidence="1">Belongs to the glycosyltransferase 28 family.</text>
</comment>